<organism evidence="4">
    <name type="scientific">marine sediment metagenome</name>
    <dbReference type="NCBI Taxonomy" id="412755"/>
    <lineage>
        <taxon>unclassified sequences</taxon>
        <taxon>metagenomes</taxon>
        <taxon>ecological metagenomes</taxon>
    </lineage>
</organism>
<dbReference type="SMART" id="SM00421">
    <property type="entry name" value="HTH_LUXR"/>
    <property type="match status" value="1"/>
</dbReference>
<evidence type="ECO:0000313" key="4">
    <source>
        <dbReference type="EMBL" id="GAG30990.1"/>
    </source>
</evidence>
<dbReference type="Pfam" id="PF00196">
    <property type="entry name" value="GerE"/>
    <property type="match status" value="1"/>
</dbReference>
<dbReference type="InterPro" id="IPR016032">
    <property type="entry name" value="Sig_transdc_resp-reg_C-effctor"/>
</dbReference>
<dbReference type="AlphaFoldDB" id="X0WK36"/>
<sequence length="243" mass="25285">LLREMLSTVLSRHTRLRVLGAAADGDAALRMASELNPHIVLLNADLKGRLDAMATARAIISQRQDTGLVLLASQGDRAHLAALSAIKAAGWAYLVRGAVAGVAGLVRAIEGTAAGLVVLDPEGVDGLHTRRGTVLELLTPRQQEVLSLMAEGFSNIGIARALVLEGKSVENHINALFNQLLSGRDPGFHPRVKAVLTYLQESGNGTAYQGSEKLPPSGVQGPGALQQEARGVAPALPGRAGGP</sequence>
<feature type="domain" description="Response regulatory" evidence="3">
    <location>
        <begin position="1"/>
        <end position="111"/>
    </location>
</feature>
<gene>
    <name evidence="4" type="ORF">S01H1_70124</name>
</gene>
<proteinExistence type="predicted"/>
<dbReference type="InterPro" id="IPR001789">
    <property type="entry name" value="Sig_transdc_resp-reg_receiver"/>
</dbReference>
<accession>X0WK36</accession>
<dbReference type="Gene3D" id="3.40.50.2300">
    <property type="match status" value="1"/>
</dbReference>
<feature type="non-terminal residue" evidence="4">
    <location>
        <position position="1"/>
    </location>
</feature>
<evidence type="ECO:0000259" key="3">
    <source>
        <dbReference type="PROSITE" id="PS50110"/>
    </source>
</evidence>
<dbReference type="InterPro" id="IPR011006">
    <property type="entry name" value="CheY-like_superfamily"/>
</dbReference>
<dbReference type="EMBL" id="BARS01046607">
    <property type="protein sequence ID" value="GAG30990.1"/>
    <property type="molecule type" value="Genomic_DNA"/>
</dbReference>
<evidence type="ECO:0000256" key="2">
    <source>
        <dbReference type="SAM" id="MobiDB-lite"/>
    </source>
</evidence>
<protein>
    <recommendedName>
        <fullName evidence="3">Response regulatory domain-containing protein</fullName>
    </recommendedName>
</protein>
<dbReference type="PRINTS" id="PR00038">
    <property type="entry name" value="HTHLUXR"/>
</dbReference>
<dbReference type="PROSITE" id="PS50110">
    <property type="entry name" value="RESPONSE_REGULATORY"/>
    <property type="match status" value="1"/>
</dbReference>
<dbReference type="GO" id="GO:0006355">
    <property type="term" value="P:regulation of DNA-templated transcription"/>
    <property type="evidence" value="ECO:0007669"/>
    <property type="project" value="InterPro"/>
</dbReference>
<dbReference type="SUPFAM" id="SSF46894">
    <property type="entry name" value="C-terminal effector domain of the bipartite response regulators"/>
    <property type="match status" value="1"/>
</dbReference>
<dbReference type="InterPro" id="IPR000792">
    <property type="entry name" value="Tscrpt_reg_LuxR_C"/>
</dbReference>
<name>X0WK36_9ZZZZ</name>
<dbReference type="SUPFAM" id="SSF52172">
    <property type="entry name" value="CheY-like"/>
    <property type="match status" value="1"/>
</dbReference>
<dbReference type="InterPro" id="IPR051015">
    <property type="entry name" value="EvgA-like"/>
</dbReference>
<evidence type="ECO:0000256" key="1">
    <source>
        <dbReference type="ARBA" id="ARBA00023125"/>
    </source>
</evidence>
<reference evidence="4" key="1">
    <citation type="journal article" date="2014" name="Front. Microbiol.">
        <title>High frequency of phylogenetically diverse reductive dehalogenase-homologous genes in deep subseafloor sedimentary metagenomes.</title>
        <authorList>
            <person name="Kawai M."/>
            <person name="Futagami T."/>
            <person name="Toyoda A."/>
            <person name="Takaki Y."/>
            <person name="Nishi S."/>
            <person name="Hori S."/>
            <person name="Arai W."/>
            <person name="Tsubouchi T."/>
            <person name="Morono Y."/>
            <person name="Uchiyama I."/>
            <person name="Ito T."/>
            <person name="Fujiyama A."/>
            <person name="Inagaki F."/>
            <person name="Takami H."/>
        </authorList>
    </citation>
    <scope>NUCLEOTIDE SEQUENCE</scope>
    <source>
        <strain evidence="4">Expedition CK06-06</strain>
    </source>
</reference>
<keyword evidence="1" id="KW-0238">DNA-binding</keyword>
<dbReference type="GO" id="GO:0000160">
    <property type="term" value="P:phosphorelay signal transduction system"/>
    <property type="evidence" value="ECO:0007669"/>
    <property type="project" value="InterPro"/>
</dbReference>
<dbReference type="PANTHER" id="PTHR45566">
    <property type="entry name" value="HTH-TYPE TRANSCRIPTIONAL REGULATOR YHJB-RELATED"/>
    <property type="match status" value="1"/>
</dbReference>
<feature type="region of interest" description="Disordered" evidence="2">
    <location>
        <begin position="206"/>
        <end position="243"/>
    </location>
</feature>
<dbReference type="GO" id="GO:0003677">
    <property type="term" value="F:DNA binding"/>
    <property type="evidence" value="ECO:0007669"/>
    <property type="project" value="UniProtKB-KW"/>
</dbReference>
<dbReference type="PANTHER" id="PTHR45566:SF2">
    <property type="entry name" value="NARL SUBFAMILY"/>
    <property type="match status" value="1"/>
</dbReference>
<comment type="caution">
    <text evidence="4">The sequence shown here is derived from an EMBL/GenBank/DDBJ whole genome shotgun (WGS) entry which is preliminary data.</text>
</comment>